<protein>
    <submittedName>
        <fullName evidence="1">Uncharacterized protein</fullName>
    </submittedName>
</protein>
<sequence length="238" mass="27390">MRQGPLFRTWPDVGSYISFVSPPGFLKCLINARRLQFNYLSLDPSIPLRQDLKLPTLFDSTDSQNTMSPSSKHQRLRIVFTKSMEYAFESIDPPLYNELPGLVATIRDPEACDFYDSEHPIFGEVTNACVFNAHLILMSSRPYYLGEVAFKWARGDEGHKRLVSEYEMYKHLADLQGRVVPICHGLFRSMVWLNNGERIKLSCLVLEGCLDLDIEDHQHLMDAKLLAIHRLHTKDSHH</sequence>
<organism evidence="1 2">
    <name type="scientific">Somion occarium</name>
    <dbReference type="NCBI Taxonomy" id="3059160"/>
    <lineage>
        <taxon>Eukaryota</taxon>
        <taxon>Fungi</taxon>
        <taxon>Dikarya</taxon>
        <taxon>Basidiomycota</taxon>
        <taxon>Agaricomycotina</taxon>
        <taxon>Agaricomycetes</taxon>
        <taxon>Polyporales</taxon>
        <taxon>Cerrenaceae</taxon>
        <taxon>Somion</taxon>
    </lineage>
</organism>
<accession>A0ABP1CFX3</accession>
<keyword evidence="2" id="KW-1185">Reference proteome</keyword>
<name>A0ABP1CFX3_9APHY</name>
<evidence type="ECO:0000313" key="2">
    <source>
        <dbReference type="Proteomes" id="UP001497453"/>
    </source>
</evidence>
<dbReference type="EMBL" id="OZ037944">
    <property type="protein sequence ID" value="CAL1694548.1"/>
    <property type="molecule type" value="Genomic_DNA"/>
</dbReference>
<reference evidence="2" key="1">
    <citation type="submission" date="2024-04" db="EMBL/GenBank/DDBJ databases">
        <authorList>
            <person name="Shaw F."/>
            <person name="Minotto A."/>
        </authorList>
    </citation>
    <scope>NUCLEOTIDE SEQUENCE [LARGE SCALE GENOMIC DNA]</scope>
</reference>
<gene>
    <name evidence="1" type="ORF">GFSPODELE1_LOCUS359</name>
</gene>
<evidence type="ECO:0000313" key="1">
    <source>
        <dbReference type="EMBL" id="CAL1694548.1"/>
    </source>
</evidence>
<dbReference type="Proteomes" id="UP001497453">
    <property type="component" value="Chromosome 1"/>
</dbReference>
<proteinExistence type="predicted"/>